<dbReference type="FunFam" id="3.40.50.720:FF:000084">
    <property type="entry name" value="Short-chain dehydrogenase reductase"/>
    <property type="match status" value="1"/>
</dbReference>
<dbReference type="RefSeq" id="WP_154755395.1">
    <property type="nucleotide sequence ID" value="NZ_WMBA01000004.1"/>
</dbReference>
<dbReference type="InterPro" id="IPR002347">
    <property type="entry name" value="SDR_fam"/>
</dbReference>
<sequence length="271" mass="27874">MSDKELAGRISVVTGGAMGIGKAIARTFAAAGAHVVVADLALEDGEATVGEIIGDGGSAEFVATDVASRTAWVSLGEHLRREHGGLDVLVSNAGLVNRQSIMGTVEADLRRTVDVNLVGPLLGLQQLAPVMRERGGGSMILISSTSGMMGHLDAGYSATKWGLRGLAKTAAIEFAGWGIRANSVHPGTIPTAAHANAPQGHAEAWRALVPLHRAGTPDEVAQAVLFLASDRSAYVTGTEIVVDGGLTNGGVSTARLHLLDRLSHEPDGARS</sequence>
<evidence type="ECO:0000313" key="4">
    <source>
        <dbReference type="Proteomes" id="UP000440096"/>
    </source>
</evidence>
<dbReference type="Gene3D" id="3.40.50.720">
    <property type="entry name" value="NAD(P)-binding Rossmann-like Domain"/>
    <property type="match status" value="1"/>
</dbReference>
<dbReference type="EMBL" id="WMBA01000004">
    <property type="protein sequence ID" value="MTD53138.1"/>
    <property type="molecule type" value="Genomic_DNA"/>
</dbReference>
<keyword evidence="2" id="KW-0560">Oxidoreductase</keyword>
<evidence type="ECO:0000256" key="2">
    <source>
        <dbReference type="ARBA" id="ARBA00023002"/>
    </source>
</evidence>
<dbReference type="PRINTS" id="PR00081">
    <property type="entry name" value="GDHRDH"/>
</dbReference>
<dbReference type="Proteomes" id="UP000440096">
    <property type="component" value="Unassembled WGS sequence"/>
</dbReference>
<proteinExistence type="inferred from homology"/>
<reference evidence="3 4" key="1">
    <citation type="submission" date="2019-11" db="EMBL/GenBank/DDBJ databases">
        <title>Draft genome of Amycolatopsis RM579.</title>
        <authorList>
            <person name="Duangmal K."/>
            <person name="Mingma R."/>
        </authorList>
    </citation>
    <scope>NUCLEOTIDE SEQUENCE [LARGE SCALE GENOMIC DNA]</scope>
    <source>
        <strain evidence="3 4">RM579</strain>
    </source>
</reference>
<comment type="caution">
    <text evidence="3">The sequence shown here is derived from an EMBL/GenBank/DDBJ whole genome shotgun (WGS) entry which is preliminary data.</text>
</comment>
<dbReference type="PANTHER" id="PTHR24321:SF15">
    <property type="entry name" value="OXIDOREDUCTASE UCPA"/>
    <property type="match status" value="1"/>
</dbReference>
<gene>
    <name evidence="3" type="ORF">GKO32_03970</name>
</gene>
<organism evidence="3 4">
    <name type="scientific">Amycolatopsis pithecellobii</name>
    <dbReference type="NCBI Taxonomy" id="664692"/>
    <lineage>
        <taxon>Bacteria</taxon>
        <taxon>Bacillati</taxon>
        <taxon>Actinomycetota</taxon>
        <taxon>Actinomycetes</taxon>
        <taxon>Pseudonocardiales</taxon>
        <taxon>Pseudonocardiaceae</taxon>
        <taxon>Amycolatopsis</taxon>
    </lineage>
</organism>
<evidence type="ECO:0000256" key="1">
    <source>
        <dbReference type="ARBA" id="ARBA00006484"/>
    </source>
</evidence>
<keyword evidence="4" id="KW-1185">Reference proteome</keyword>
<name>A0A6N7YMP2_9PSEU</name>
<comment type="similarity">
    <text evidence="1">Belongs to the short-chain dehydrogenases/reductases (SDR) family.</text>
</comment>
<dbReference type="PRINTS" id="PR00080">
    <property type="entry name" value="SDRFAMILY"/>
</dbReference>
<dbReference type="Pfam" id="PF13561">
    <property type="entry name" value="adh_short_C2"/>
    <property type="match status" value="1"/>
</dbReference>
<dbReference type="AlphaFoldDB" id="A0A6N7YMP2"/>
<dbReference type="OrthoDB" id="3542748at2"/>
<dbReference type="SUPFAM" id="SSF51735">
    <property type="entry name" value="NAD(P)-binding Rossmann-fold domains"/>
    <property type="match status" value="1"/>
</dbReference>
<dbReference type="PANTHER" id="PTHR24321">
    <property type="entry name" value="DEHYDROGENASES, SHORT CHAIN"/>
    <property type="match status" value="1"/>
</dbReference>
<dbReference type="GO" id="GO:0016491">
    <property type="term" value="F:oxidoreductase activity"/>
    <property type="evidence" value="ECO:0007669"/>
    <property type="project" value="UniProtKB-KW"/>
</dbReference>
<protein>
    <submittedName>
        <fullName evidence="3">SDR family oxidoreductase</fullName>
    </submittedName>
</protein>
<dbReference type="InterPro" id="IPR020904">
    <property type="entry name" value="Sc_DH/Rdtase_CS"/>
</dbReference>
<evidence type="ECO:0000313" key="3">
    <source>
        <dbReference type="EMBL" id="MTD53138.1"/>
    </source>
</evidence>
<dbReference type="PROSITE" id="PS00061">
    <property type="entry name" value="ADH_SHORT"/>
    <property type="match status" value="1"/>
</dbReference>
<dbReference type="InterPro" id="IPR036291">
    <property type="entry name" value="NAD(P)-bd_dom_sf"/>
</dbReference>
<accession>A0A6N7YMP2</accession>